<dbReference type="Gene3D" id="3.40.630.30">
    <property type="match status" value="1"/>
</dbReference>
<organism evidence="2 3">
    <name type="scientific">Hymenobacter humi</name>
    <dbReference type="NCBI Taxonomy" id="1411620"/>
    <lineage>
        <taxon>Bacteria</taxon>
        <taxon>Pseudomonadati</taxon>
        <taxon>Bacteroidota</taxon>
        <taxon>Cytophagia</taxon>
        <taxon>Cytophagales</taxon>
        <taxon>Hymenobacteraceae</taxon>
        <taxon>Hymenobacter</taxon>
    </lineage>
</organism>
<dbReference type="Pfam" id="PF13302">
    <property type="entry name" value="Acetyltransf_3"/>
    <property type="match status" value="1"/>
</dbReference>
<evidence type="ECO:0000313" key="3">
    <source>
        <dbReference type="Proteomes" id="UP001596513"/>
    </source>
</evidence>
<proteinExistence type="predicted"/>
<dbReference type="InterPro" id="IPR051531">
    <property type="entry name" value="N-acetyltransferase"/>
</dbReference>
<protein>
    <submittedName>
        <fullName evidence="2">GNAT family N-acetyltransferase</fullName>
        <ecNumber evidence="2">2.3.-.-</ecNumber>
    </submittedName>
</protein>
<evidence type="ECO:0000259" key="1">
    <source>
        <dbReference type="PROSITE" id="PS51186"/>
    </source>
</evidence>
<dbReference type="PANTHER" id="PTHR43792:SF1">
    <property type="entry name" value="N-ACETYLTRANSFERASE DOMAIN-CONTAINING PROTEIN"/>
    <property type="match status" value="1"/>
</dbReference>
<dbReference type="EC" id="2.3.-.-" evidence="2"/>
<dbReference type="InterPro" id="IPR000182">
    <property type="entry name" value="GNAT_dom"/>
</dbReference>
<keyword evidence="2" id="KW-0012">Acyltransferase</keyword>
<dbReference type="SUPFAM" id="SSF55729">
    <property type="entry name" value="Acyl-CoA N-acyltransferases (Nat)"/>
    <property type="match status" value="1"/>
</dbReference>
<dbReference type="PROSITE" id="PS51186">
    <property type="entry name" value="GNAT"/>
    <property type="match status" value="1"/>
</dbReference>
<feature type="domain" description="N-acetyltransferase" evidence="1">
    <location>
        <begin position="14"/>
        <end position="181"/>
    </location>
</feature>
<dbReference type="EMBL" id="JBHTEK010000001">
    <property type="protein sequence ID" value="MFC7670251.1"/>
    <property type="molecule type" value="Genomic_DNA"/>
</dbReference>
<gene>
    <name evidence="2" type="ORF">ACFQT0_24940</name>
</gene>
<dbReference type="RefSeq" id="WP_380205711.1">
    <property type="nucleotide sequence ID" value="NZ_JBHTEK010000001.1"/>
</dbReference>
<comment type="caution">
    <text evidence="2">The sequence shown here is derived from an EMBL/GenBank/DDBJ whole genome shotgun (WGS) entry which is preliminary data.</text>
</comment>
<sequence length="187" mass="20865">MQPLLNFSIAAGRVRLRRLQETDLPNFAEYRADPAVARFQGFDPYDLAQAAAFIAEQATAAVPAAPGAWVQLAIARATDDQLLGDCALHLHAHEPRIGEVGITLDPRWQGQGFAREAVRGLLGYCFEQLKLHRVIALTDTRNLPCVALLEGAGLRREAHFRHNGWYKGEWCDEYQYALLAAEWAAQR</sequence>
<accession>A0ABW2UCR9</accession>
<dbReference type="InterPro" id="IPR016181">
    <property type="entry name" value="Acyl_CoA_acyltransferase"/>
</dbReference>
<evidence type="ECO:0000313" key="2">
    <source>
        <dbReference type="EMBL" id="MFC7670251.1"/>
    </source>
</evidence>
<keyword evidence="2" id="KW-0808">Transferase</keyword>
<dbReference type="PANTHER" id="PTHR43792">
    <property type="entry name" value="GNAT FAMILY, PUTATIVE (AFU_ORTHOLOGUE AFUA_3G00765)-RELATED-RELATED"/>
    <property type="match status" value="1"/>
</dbReference>
<keyword evidence="3" id="KW-1185">Reference proteome</keyword>
<dbReference type="GO" id="GO:0016746">
    <property type="term" value="F:acyltransferase activity"/>
    <property type="evidence" value="ECO:0007669"/>
    <property type="project" value="UniProtKB-KW"/>
</dbReference>
<name>A0ABW2UCR9_9BACT</name>
<reference evidence="3" key="1">
    <citation type="journal article" date="2019" name="Int. J. Syst. Evol. Microbiol.">
        <title>The Global Catalogue of Microorganisms (GCM) 10K type strain sequencing project: providing services to taxonomists for standard genome sequencing and annotation.</title>
        <authorList>
            <consortium name="The Broad Institute Genomics Platform"/>
            <consortium name="The Broad Institute Genome Sequencing Center for Infectious Disease"/>
            <person name="Wu L."/>
            <person name="Ma J."/>
        </authorList>
    </citation>
    <scope>NUCLEOTIDE SEQUENCE [LARGE SCALE GENOMIC DNA]</scope>
    <source>
        <strain evidence="3">JCM 19635</strain>
    </source>
</reference>
<dbReference type="Proteomes" id="UP001596513">
    <property type="component" value="Unassembled WGS sequence"/>
</dbReference>